<protein>
    <submittedName>
        <fullName evidence="1">Uncharacterized protein</fullName>
    </submittedName>
</protein>
<evidence type="ECO:0000313" key="1">
    <source>
        <dbReference type="EMBL" id="KAK5065222.1"/>
    </source>
</evidence>
<proteinExistence type="predicted"/>
<dbReference type="RefSeq" id="XP_064712546.1">
    <property type="nucleotide sequence ID" value="XM_064844686.1"/>
</dbReference>
<accession>A0AAV9NV27</accession>
<comment type="caution">
    <text evidence="1">The sequence shown here is derived from an EMBL/GenBank/DDBJ whole genome shotgun (WGS) entry which is preliminary data.</text>
</comment>
<name>A0AAV9NV27_9EURO</name>
<reference evidence="1 2" key="1">
    <citation type="submission" date="2023-08" db="EMBL/GenBank/DDBJ databases">
        <title>Black Yeasts Isolated from many extreme environments.</title>
        <authorList>
            <person name="Coleine C."/>
            <person name="Stajich J.E."/>
            <person name="Selbmann L."/>
        </authorList>
    </citation>
    <scope>NUCLEOTIDE SEQUENCE [LARGE SCALE GENOMIC DNA]</scope>
    <source>
        <strain evidence="1 2">CCFEE 5792</strain>
    </source>
</reference>
<dbReference type="GeneID" id="89969282"/>
<dbReference type="Proteomes" id="UP001358417">
    <property type="component" value="Unassembled WGS sequence"/>
</dbReference>
<evidence type="ECO:0000313" key="2">
    <source>
        <dbReference type="Proteomes" id="UP001358417"/>
    </source>
</evidence>
<organism evidence="1 2">
    <name type="scientific">Exophiala bonariae</name>
    <dbReference type="NCBI Taxonomy" id="1690606"/>
    <lineage>
        <taxon>Eukaryota</taxon>
        <taxon>Fungi</taxon>
        <taxon>Dikarya</taxon>
        <taxon>Ascomycota</taxon>
        <taxon>Pezizomycotina</taxon>
        <taxon>Eurotiomycetes</taxon>
        <taxon>Chaetothyriomycetidae</taxon>
        <taxon>Chaetothyriales</taxon>
        <taxon>Herpotrichiellaceae</taxon>
        <taxon>Exophiala</taxon>
    </lineage>
</organism>
<dbReference type="AlphaFoldDB" id="A0AAV9NV27"/>
<dbReference type="EMBL" id="JAVRRD010000001">
    <property type="protein sequence ID" value="KAK5065222.1"/>
    <property type="molecule type" value="Genomic_DNA"/>
</dbReference>
<gene>
    <name evidence="1" type="ORF">LTR84_001060</name>
</gene>
<keyword evidence="2" id="KW-1185">Reference proteome</keyword>
<sequence length="101" mass="10779">MSCARIHRVGQTKTVELIPFATKSTFNGRQVLNNLKKAVPGLLASLNSNLFGQDIACDDEDAGDDWANDLQLGDWVELGGVLVPADDPGIRADAEVEVLTG</sequence>